<gene>
    <name evidence="9" type="ORF">AAF712_010524</name>
</gene>
<comment type="pathway">
    <text evidence="2">Secondary metabolite biosynthesis.</text>
</comment>
<accession>A0ABR2ZMP0</accession>
<dbReference type="InterPro" id="IPR002401">
    <property type="entry name" value="Cyt_P450_E_grp-I"/>
</dbReference>
<keyword evidence="4 8" id="KW-0479">Metal-binding</keyword>
<evidence type="ECO:0000256" key="6">
    <source>
        <dbReference type="ARBA" id="ARBA00023004"/>
    </source>
</evidence>
<evidence type="ECO:0000256" key="7">
    <source>
        <dbReference type="ARBA" id="ARBA00023033"/>
    </source>
</evidence>
<dbReference type="Gene3D" id="1.10.630.10">
    <property type="entry name" value="Cytochrome P450"/>
    <property type="match status" value="1"/>
</dbReference>
<keyword evidence="8" id="KW-0349">Heme</keyword>
<evidence type="ECO:0000256" key="1">
    <source>
        <dbReference type="ARBA" id="ARBA00001971"/>
    </source>
</evidence>
<dbReference type="PANTHER" id="PTHR24305">
    <property type="entry name" value="CYTOCHROME P450"/>
    <property type="match status" value="1"/>
</dbReference>
<keyword evidence="6 8" id="KW-0408">Iron</keyword>
<dbReference type="InterPro" id="IPR036396">
    <property type="entry name" value="Cyt_P450_sf"/>
</dbReference>
<keyword evidence="10" id="KW-1185">Reference proteome</keyword>
<dbReference type="EMBL" id="JBBXMP010000101">
    <property type="protein sequence ID" value="KAL0062590.1"/>
    <property type="molecule type" value="Genomic_DNA"/>
</dbReference>
<dbReference type="PRINTS" id="PR00463">
    <property type="entry name" value="EP450I"/>
</dbReference>
<dbReference type="InterPro" id="IPR001128">
    <property type="entry name" value="Cyt_P450"/>
</dbReference>
<dbReference type="InterPro" id="IPR017972">
    <property type="entry name" value="Cyt_P450_CS"/>
</dbReference>
<dbReference type="InterPro" id="IPR050121">
    <property type="entry name" value="Cytochrome_P450_monoxygenase"/>
</dbReference>
<proteinExistence type="inferred from homology"/>
<dbReference type="PROSITE" id="PS00086">
    <property type="entry name" value="CYTOCHROME_P450"/>
    <property type="match status" value="1"/>
</dbReference>
<dbReference type="SUPFAM" id="SSF48264">
    <property type="entry name" value="Cytochrome P450"/>
    <property type="match status" value="1"/>
</dbReference>
<evidence type="ECO:0000313" key="10">
    <source>
        <dbReference type="Proteomes" id="UP001437256"/>
    </source>
</evidence>
<evidence type="ECO:0008006" key="11">
    <source>
        <dbReference type="Google" id="ProtNLM"/>
    </source>
</evidence>
<protein>
    <recommendedName>
        <fullName evidence="11">Cytochrome P450</fullName>
    </recommendedName>
</protein>
<comment type="caution">
    <text evidence="9">The sequence shown here is derived from an EMBL/GenBank/DDBJ whole genome shotgun (WGS) entry which is preliminary data.</text>
</comment>
<organism evidence="9 10">
    <name type="scientific">Marasmius tenuissimus</name>
    <dbReference type="NCBI Taxonomy" id="585030"/>
    <lineage>
        <taxon>Eukaryota</taxon>
        <taxon>Fungi</taxon>
        <taxon>Dikarya</taxon>
        <taxon>Basidiomycota</taxon>
        <taxon>Agaricomycotina</taxon>
        <taxon>Agaricomycetes</taxon>
        <taxon>Agaricomycetidae</taxon>
        <taxon>Agaricales</taxon>
        <taxon>Marasmiineae</taxon>
        <taxon>Marasmiaceae</taxon>
        <taxon>Marasmius</taxon>
    </lineage>
</organism>
<evidence type="ECO:0000313" key="9">
    <source>
        <dbReference type="EMBL" id="KAL0062590.1"/>
    </source>
</evidence>
<dbReference type="PANTHER" id="PTHR24305:SF187">
    <property type="entry name" value="P450, PUTATIVE (EUROFUNG)-RELATED"/>
    <property type="match status" value="1"/>
</dbReference>
<comment type="cofactor">
    <cofactor evidence="1">
        <name>heme</name>
        <dbReference type="ChEBI" id="CHEBI:30413"/>
    </cofactor>
</comment>
<keyword evidence="7 8" id="KW-0503">Monooxygenase</keyword>
<evidence type="ECO:0000256" key="5">
    <source>
        <dbReference type="ARBA" id="ARBA00023002"/>
    </source>
</evidence>
<evidence type="ECO:0000256" key="3">
    <source>
        <dbReference type="ARBA" id="ARBA00010617"/>
    </source>
</evidence>
<evidence type="ECO:0000256" key="4">
    <source>
        <dbReference type="ARBA" id="ARBA00022723"/>
    </source>
</evidence>
<dbReference type="Pfam" id="PF00067">
    <property type="entry name" value="p450"/>
    <property type="match status" value="1"/>
</dbReference>
<reference evidence="9 10" key="1">
    <citation type="submission" date="2024-05" db="EMBL/GenBank/DDBJ databases">
        <title>A draft genome resource for the thread blight pathogen Marasmius tenuissimus strain MS-2.</title>
        <authorList>
            <person name="Yulfo-Soto G.E."/>
            <person name="Baruah I.K."/>
            <person name="Amoako-Attah I."/>
            <person name="Bukari Y."/>
            <person name="Meinhardt L.W."/>
            <person name="Bailey B.A."/>
            <person name="Cohen S.P."/>
        </authorList>
    </citation>
    <scope>NUCLEOTIDE SEQUENCE [LARGE SCALE GENOMIC DNA]</scope>
    <source>
        <strain evidence="9 10">MS-2</strain>
    </source>
</reference>
<keyword evidence="5 8" id="KW-0560">Oxidoreductase</keyword>
<dbReference type="Proteomes" id="UP001437256">
    <property type="component" value="Unassembled WGS sequence"/>
</dbReference>
<comment type="similarity">
    <text evidence="3 8">Belongs to the cytochrome P450 family.</text>
</comment>
<dbReference type="PRINTS" id="PR00385">
    <property type="entry name" value="P450"/>
</dbReference>
<name>A0ABR2ZMP0_9AGAR</name>
<evidence type="ECO:0000256" key="2">
    <source>
        <dbReference type="ARBA" id="ARBA00005179"/>
    </source>
</evidence>
<sequence length="295" mass="33068">MEVIRKGMGITQTMSHLPWFSHLARNIPAISENVNRLRAFGIDWCTRRIQNGAEKKDLWYHLTDEAGHEEVKPTPSVVASDSVLAIIAGSDTTSTAMTNLFWCLMAHPTTYKQLREEVDREYPAGVDPLVDTSRFGNMKYLNACLNESLRLIPPVPSSGPRVVTKGSGGKVISGHFIPEGTQVFAAPYVSHRNPESFSPSPDAFLPERWLPEARDALPGEHILKADAFIPFSYGPTNCIGKNLAKLEMLMVITMLVQRFEFEFAEGFDWKEWPNQQIDVLVTLTEPLRVNVKARS</sequence>
<evidence type="ECO:0000256" key="8">
    <source>
        <dbReference type="RuleBase" id="RU000461"/>
    </source>
</evidence>